<feature type="region of interest" description="Disordered" evidence="1">
    <location>
        <begin position="316"/>
        <end position="344"/>
    </location>
</feature>
<reference evidence="4" key="1">
    <citation type="submission" date="2013-03" db="EMBL/GenBank/DDBJ databases">
        <title>The Genome Sequence of Anopheles minimus MINIMUS1.</title>
        <authorList>
            <consortium name="The Broad Institute Genomics Platform"/>
            <person name="Neafsey D.E."/>
            <person name="Walton C."/>
            <person name="Walker B."/>
            <person name="Young S.K."/>
            <person name="Zeng Q."/>
            <person name="Gargeya S."/>
            <person name="Fitzgerald M."/>
            <person name="Haas B."/>
            <person name="Abouelleil A."/>
            <person name="Allen A.W."/>
            <person name="Alvarado L."/>
            <person name="Arachchi H.M."/>
            <person name="Berlin A.M."/>
            <person name="Chapman S.B."/>
            <person name="Gainer-Dewar J."/>
            <person name="Goldberg J."/>
            <person name="Griggs A."/>
            <person name="Gujja S."/>
            <person name="Hansen M."/>
            <person name="Howarth C."/>
            <person name="Imamovic A."/>
            <person name="Ireland A."/>
            <person name="Larimer J."/>
            <person name="McCowan C."/>
            <person name="Murphy C."/>
            <person name="Pearson M."/>
            <person name="Poon T.W."/>
            <person name="Priest M."/>
            <person name="Roberts A."/>
            <person name="Saif S."/>
            <person name="Shea T."/>
            <person name="Sisk P."/>
            <person name="Sykes S."/>
            <person name="Wortman J."/>
            <person name="Nusbaum C."/>
            <person name="Birren B."/>
        </authorList>
    </citation>
    <scope>NUCLEOTIDE SEQUENCE [LARGE SCALE GENOMIC DNA]</scope>
    <source>
        <strain evidence="4">MINIMUS1</strain>
    </source>
</reference>
<evidence type="ECO:0000256" key="2">
    <source>
        <dbReference type="SAM" id="SignalP"/>
    </source>
</evidence>
<sequence>MVLSSTMTISAVLIVVLVVMTSAEGVERRRPLYRRGSTTTTTSPLTDDSEGSESKFKPNGKDLYTVSDSYPVSGSIGAGGVSGNFKSDGDKLTSFSEYTFGSTKLSGSGSDGVVLDGSSSDEESSFSSFKNHKKASLLPTTNASNKDRKPNSGAFDFLNGDYAKPKLTAGGSAHLLDSTSIGGLGGKTKASSAISSKFSISHPTPSSSKAAGKLAHLDDSTEYDVYASLGHTAGKTKLGATGKHRGSSGTFSSAAGSSFGFEGKVKKVPFKYEDGGIGALAGKGKQKPKVSIDDDAFGSASLASSSNHFTGLGSFDSGSFGGGQTKQQQQGGPSSSKSKFNFAEPPPLVKSTLNTLKHFGEGLIGNGNGGGRAPYELDSEENYKFGSYFGKGHYGAEESYESSAEPLPGKGKFPKHGNVGAAGVGGSNLGSKFATDFDVKNIKLTGDGGTYANVGHKLPGTLTKNTSPHHKLPQSTHHLPHQFQHHQPQQTLPHPVQSHAHLHPHTHGTTGSIVNPNPLDFRPKFKLQDVPNLYPADHLGAGIAAKGQIESFLNSEHALKDESLVAQLLGDGSPAARPHYHQFLKSQEDEKLEKEALRQQIEYLKAQAAKRPLDLGNPSRPPIVSNAQKFRPVRRIPSHVRLGVKAPYPLPRIPHYNDRPYSISFKI</sequence>
<proteinExistence type="predicted"/>
<dbReference type="STRING" id="112268.A0A182W5X4"/>
<evidence type="ECO:0000313" key="4">
    <source>
        <dbReference type="Proteomes" id="UP000075920"/>
    </source>
</evidence>
<evidence type="ECO:0000313" key="3">
    <source>
        <dbReference type="EnsemblMetazoa" id="AMIN005740-PA"/>
    </source>
</evidence>
<keyword evidence="4" id="KW-1185">Reference proteome</keyword>
<feature type="region of interest" description="Disordered" evidence="1">
    <location>
        <begin position="30"/>
        <end position="60"/>
    </location>
</feature>
<feature type="compositionally biased region" description="Basic residues" evidence="1">
    <location>
        <begin position="467"/>
        <end position="484"/>
    </location>
</feature>
<feature type="compositionally biased region" description="Low complexity" evidence="1">
    <location>
        <begin position="485"/>
        <end position="497"/>
    </location>
</feature>
<feature type="compositionally biased region" description="Low complexity" evidence="1">
    <location>
        <begin position="325"/>
        <end position="339"/>
    </location>
</feature>
<keyword evidence="2" id="KW-0732">Signal</keyword>
<name>A0A182W5X4_9DIPT</name>
<dbReference type="AlphaFoldDB" id="A0A182W5X4"/>
<protein>
    <submittedName>
        <fullName evidence="3">Uncharacterized protein</fullName>
    </submittedName>
</protein>
<dbReference type="EnsemblMetazoa" id="AMIN005740-RA">
    <property type="protein sequence ID" value="AMIN005740-PA"/>
    <property type="gene ID" value="AMIN005740"/>
</dbReference>
<accession>A0A182W5X4</accession>
<evidence type="ECO:0000256" key="1">
    <source>
        <dbReference type="SAM" id="MobiDB-lite"/>
    </source>
</evidence>
<feature type="signal peptide" evidence="2">
    <location>
        <begin position="1"/>
        <end position="23"/>
    </location>
</feature>
<feature type="region of interest" description="Disordered" evidence="1">
    <location>
        <begin position="465"/>
        <end position="517"/>
    </location>
</feature>
<reference evidence="3" key="2">
    <citation type="submission" date="2020-05" db="UniProtKB">
        <authorList>
            <consortium name="EnsemblMetazoa"/>
        </authorList>
    </citation>
    <scope>IDENTIFICATION</scope>
    <source>
        <strain evidence="3">MINIMUS1</strain>
    </source>
</reference>
<feature type="chain" id="PRO_5008140806" evidence="2">
    <location>
        <begin position="24"/>
        <end position="667"/>
    </location>
</feature>
<organism evidence="3 4">
    <name type="scientific">Anopheles minimus</name>
    <dbReference type="NCBI Taxonomy" id="112268"/>
    <lineage>
        <taxon>Eukaryota</taxon>
        <taxon>Metazoa</taxon>
        <taxon>Ecdysozoa</taxon>
        <taxon>Arthropoda</taxon>
        <taxon>Hexapoda</taxon>
        <taxon>Insecta</taxon>
        <taxon>Pterygota</taxon>
        <taxon>Neoptera</taxon>
        <taxon>Endopterygota</taxon>
        <taxon>Diptera</taxon>
        <taxon>Nematocera</taxon>
        <taxon>Culicoidea</taxon>
        <taxon>Culicidae</taxon>
        <taxon>Anophelinae</taxon>
        <taxon>Anopheles</taxon>
    </lineage>
</organism>
<dbReference type="Proteomes" id="UP000075920">
    <property type="component" value="Unassembled WGS sequence"/>
</dbReference>
<dbReference type="VEuPathDB" id="VectorBase:AMIN005740"/>